<organism evidence="2 3">
    <name type="scientific">Microvirga puerhi</name>
    <dbReference type="NCBI Taxonomy" id="2876078"/>
    <lineage>
        <taxon>Bacteria</taxon>
        <taxon>Pseudomonadati</taxon>
        <taxon>Pseudomonadota</taxon>
        <taxon>Alphaproteobacteria</taxon>
        <taxon>Hyphomicrobiales</taxon>
        <taxon>Methylobacteriaceae</taxon>
        <taxon>Microvirga</taxon>
    </lineage>
</organism>
<proteinExistence type="predicted"/>
<feature type="region of interest" description="Disordered" evidence="1">
    <location>
        <begin position="1"/>
        <end position="38"/>
    </location>
</feature>
<evidence type="ECO:0000313" key="3">
    <source>
        <dbReference type="Proteomes" id="UP000704176"/>
    </source>
</evidence>
<keyword evidence="3" id="KW-1185">Reference proteome</keyword>
<gene>
    <name evidence="2" type="ORF">K9B37_21935</name>
</gene>
<name>A0ABS7VVC7_9HYPH</name>
<dbReference type="Proteomes" id="UP000704176">
    <property type="component" value="Unassembled WGS sequence"/>
</dbReference>
<comment type="caution">
    <text evidence="2">The sequence shown here is derived from an EMBL/GenBank/DDBJ whole genome shotgun (WGS) entry which is preliminary data.</text>
</comment>
<sequence>MQPNRSPIGFDDVADDLSDFAPSSSPAPTTGKRPSPRITPEAKEIAQEAGFVDREPVQVRKRRQSFEGPQQPLSIRLEVREYNDFTELCDEQRWISYRQAVVELVKHYRRTKGK</sequence>
<accession>A0ABS7VVC7</accession>
<dbReference type="EMBL" id="JAIRBM010000024">
    <property type="protein sequence ID" value="MBZ6078922.1"/>
    <property type="molecule type" value="Genomic_DNA"/>
</dbReference>
<reference evidence="2 3" key="1">
    <citation type="submission" date="2021-09" db="EMBL/GenBank/DDBJ databases">
        <title>The complete genome sequence of a new microorganism.</title>
        <authorList>
            <person name="Zi Z."/>
        </authorList>
    </citation>
    <scope>NUCLEOTIDE SEQUENCE [LARGE SCALE GENOMIC DNA]</scope>
    <source>
        <strain evidence="2 3">WGZ8</strain>
    </source>
</reference>
<evidence type="ECO:0000256" key="1">
    <source>
        <dbReference type="SAM" id="MobiDB-lite"/>
    </source>
</evidence>
<dbReference type="RefSeq" id="WP_224315674.1">
    <property type="nucleotide sequence ID" value="NZ_JAIRBM010000024.1"/>
</dbReference>
<evidence type="ECO:0000313" key="2">
    <source>
        <dbReference type="EMBL" id="MBZ6078922.1"/>
    </source>
</evidence>
<protein>
    <recommendedName>
        <fullName evidence="4">Stability/partitioning determinant</fullName>
    </recommendedName>
</protein>
<evidence type="ECO:0008006" key="4">
    <source>
        <dbReference type="Google" id="ProtNLM"/>
    </source>
</evidence>